<organism evidence="1 2">
    <name type="scientific">Durusdinium trenchii</name>
    <dbReference type="NCBI Taxonomy" id="1381693"/>
    <lineage>
        <taxon>Eukaryota</taxon>
        <taxon>Sar</taxon>
        <taxon>Alveolata</taxon>
        <taxon>Dinophyceae</taxon>
        <taxon>Suessiales</taxon>
        <taxon>Symbiodiniaceae</taxon>
        <taxon>Durusdinium</taxon>
    </lineage>
</organism>
<keyword evidence="2" id="KW-1185">Reference proteome</keyword>
<sequence length="204" mass="22744">MAGACLVENLIDEEAAESLRAFLGTCPIPVAAPDALTASYWATFEAPTNPVEQLIAVLRRAPALDAVLRHSVGAEWWWQDTDETDPPKVFHTDCNLCFRDGAAERSYPDWSSVLYLTDTGGATAIFHREEVLASWPRTGRYLLFPGSHLHCVLFPEERQHFERMTLLINWWTHEPHGLCNLAAYLGEPSSCAASVARWGTIGIY</sequence>
<accession>A0ABP0R592</accession>
<comment type="caution">
    <text evidence="1">The sequence shown here is derived from an EMBL/GenBank/DDBJ whole genome shotgun (WGS) entry which is preliminary data.</text>
</comment>
<evidence type="ECO:0000313" key="2">
    <source>
        <dbReference type="Proteomes" id="UP001642484"/>
    </source>
</evidence>
<evidence type="ECO:0000313" key="1">
    <source>
        <dbReference type="EMBL" id="CAK9095746.1"/>
    </source>
</evidence>
<protein>
    <recommendedName>
        <fullName evidence="3">Prolyl 4-hydroxylase alpha subunit Fe(2+) 2OG dioxygenase domain-containing protein</fullName>
    </recommendedName>
</protein>
<reference evidence="1 2" key="1">
    <citation type="submission" date="2024-02" db="EMBL/GenBank/DDBJ databases">
        <authorList>
            <person name="Chen Y."/>
            <person name="Shah S."/>
            <person name="Dougan E. K."/>
            <person name="Thang M."/>
            <person name="Chan C."/>
        </authorList>
    </citation>
    <scope>NUCLEOTIDE SEQUENCE [LARGE SCALE GENOMIC DNA]</scope>
</reference>
<evidence type="ECO:0008006" key="3">
    <source>
        <dbReference type="Google" id="ProtNLM"/>
    </source>
</evidence>
<dbReference type="Proteomes" id="UP001642484">
    <property type="component" value="Unassembled WGS sequence"/>
</dbReference>
<proteinExistence type="predicted"/>
<gene>
    <name evidence="1" type="ORF">CCMP2556_LOCUS45577</name>
</gene>
<name>A0ABP0R592_9DINO</name>
<dbReference type="EMBL" id="CAXAMN010025517">
    <property type="protein sequence ID" value="CAK9095746.1"/>
    <property type="molecule type" value="Genomic_DNA"/>
</dbReference>